<dbReference type="Pfam" id="PF13556">
    <property type="entry name" value="HTH_30"/>
    <property type="match status" value="1"/>
</dbReference>
<name>A0A1S1NHE9_9MYCO</name>
<evidence type="ECO:0000259" key="2">
    <source>
        <dbReference type="Pfam" id="PF13556"/>
    </source>
</evidence>
<dbReference type="Proteomes" id="UP000179734">
    <property type="component" value="Unassembled WGS sequence"/>
</dbReference>
<dbReference type="PANTHER" id="PTHR33744:SF1">
    <property type="entry name" value="DNA-BINDING TRANSCRIPTIONAL ACTIVATOR ADER"/>
    <property type="match status" value="1"/>
</dbReference>
<evidence type="ECO:0000313" key="5">
    <source>
        <dbReference type="EMBL" id="OHV02274.1"/>
    </source>
</evidence>
<feature type="domain" description="RsbT co-antagonist protein RsbRD N-terminal" evidence="3">
    <location>
        <begin position="29"/>
        <end position="171"/>
    </location>
</feature>
<protein>
    <submittedName>
        <fullName evidence="5">PucR family transcriptional regulator</fullName>
    </submittedName>
</protein>
<dbReference type="InterPro" id="IPR051448">
    <property type="entry name" value="CdaR-like_regulators"/>
</dbReference>
<evidence type="ECO:0000256" key="1">
    <source>
        <dbReference type="ARBA" id="ARBA00006754"/>
    </source>
</evidence>
<dbReference type="EMBL" id="MLQM01000090">
    <property type="protein sequence ID" value="OHV02274.1"/>
    <property type="molecule type" value="Genomic_DNA"/>
</dbReference>
<sequence>MADTGGTDEAVVAEAAATVVGRLYDKLADITADIQQLVVSEISELRGDAQLLQLLTDTAAASVEAFFSSIRHGIPVKHLEPPTPALEYARRLAQREVSVNALTRAYRLGHRATLRIVIDEIRAAELDPALGLAVYDLMEGVSFEYIDQISQQVVASYQDERDRWLANRNNMRVLQVRELLAGGDVDADAMTTALRYPLQRHHLAVVVWCPQSYERGEPVSLERFVQKLGECLGARDLSLFVPVDRVTGWGWIPLSGSAAPTAMARLRAAIEKSTDAPWVAAGNPLPGVAGFRRSHQQAQDARAVAIAAGSAARRMTAASDPGLAVAALLGNNVAAASALVAEVLGPLAAATDGDERLRETLRVFLRNGSSYTAAAEELHLHHNSVKYRVQRAVERHGRPISDDRLDVEVALLLCEWFGAAVLS</sequence>
<reference evidence="5 6" key="1">
    <citation type="submission" date="2016-10" db="EMBL/GenBank/DDBJ databases">
        <title>Genome sequence of Mycobacterium talmonii.</title>
        <authorList>
            <person name="Greninger A.L."/>
            <person name="Elliott B."/>
            <person name="Vasireddy S."/>
            <person name="Vasireddy R."/>
        </authorList>
    </citation>
    <scope>NUCLEOTIDE SEQUENCE [LARGE SCALE GENOMIC DNA]</scope>
    <source>
        <strain evidence="6">NE-TNMC-100812</strain>
    </source>
</reference>
<dbReference type="Gene3D" id="1.10.10.2840">
    <property type="entry name" value="PucR C-terminal helix-turn-helix domain"/>
    <property type="match status" value="1"/>
</dbReference>
<organism evidence="5 6">
    <name type="scientific">Mycobacterium talmoniae</name>
    <dbReference type="NCBI Taxonomy" id="1858794"/>
    <lineage>
        <taxon>Bacteria</taxon>
        <taxon>Bacillati</taxon>
        <taxon>Actinomycetota</taxon>
        <taxon>Actinomycetes</taxon>
        <taxon>Mycobacteriales</taxon>
        <taxon>Mycobacteriaceae</taxon>
        <taxon>Mycobacterium</taxon>
    </lineage>
</organism>
<accession>A0A1S1NHE9</accession>
<dbReference type="Pfam" id="PF17853">
    <property type="entry name" value="GGDEF_2"/>
    <property type="match status" value="1"/>
</dbReference>
<comment type="caution">
    <text evidence="5">The sequence shown here is derived from an EMBL/GenBank/DDBJ whole genome shotgun (WGS) entry which is preliminary data.</text>
</comment>
<feature type="domain" description="CdaR GGDEF-like" evidence="4">
    <location>
        <begin position="186"/>
        <end position="303"/>
    </location>
</feature>
<evidence type="ECO:0000259" key="3">
    <source>
        <dbReference type="Pfam" id="PF14361"/>
    </source>
</evidence>
<evidence type="ECO:0000313" key="6">
    <source>
        <dbReference type="Proteomes" id="UP000179734"/>
    </source>
</evidence>
<gene>
    <name evidence="5" type="ORF">BKN37_16090</name>
</gene>
<evidence type="ECO:0000259" key="4">
    <source>
        <dbReference type="Pfam" id="PF17853"/>
    </source>
</evidence>
<dbReference type="InterPro" id="IPR041522">
    <property type="entry name" value="CdaR_GGDEF"/>
</dbReference>
<dbReference type="InterPro" id="IPR042070">
    <property type="entry name" value="PucR_C-HTH_sf"/>
</dbReference>
<dbReference type="Pfam" id="PF14361">
    <property type="entry name" value="RsbRD_N"/>
    <property type="match status" value="1"/>
</dbReference>
<dbReference type="InterPro" id="IPR025751">
    <property type="entry name" value="RsbRD_N_dom"/>
</dbReference>
<comment type="similarity">
    <text evidence="1">Belongs to the CdaR family.</text>
</comment>
<dbReference type="RefSeq" id="WP_071027635.1">
    <property type="nucleotide sequence ID" value="NZ_MLQM01000090.1"/>
</dbReference>
<keyword evidence="6" id="KW-1185">Reference proteome</keyword>
<dbReference type="PANTHER" id="PTHR33744">
    <property type="entry name" value="CARBOHYDRATE DIACID REGULATOR"/>
    <property type="match status" value="1"/>
</dbReference>
<dbReference type="AlphaFoldDB" id="A0A1S1NHE9"/>
<proteinExistence type="inferred from homology"/>
<feature type="domain" description="PucR C-terminal helix-turn-helix" evidence="2">
    <location>
        <begin position="357"/>
        <end position="412"/>
    </location>
</feature>
<dbReference type="InterPro" id="IPR025736">
    <property type="entry name" value="PucR_C-HTH_dom"/>
</dbReference>